<dbReference type="InterPro" id="IPR043504">
    <property type="entry name" value="Peptidase_S1_PA_chymotrypsin"/>
</dbReference>
<accession>A0A2P8I739</accession>
<organism evidence="1 2">
    <name type="scientific">Saccharothrix carnea</name>
    <dbReference type="NCBI Taxonomy" id="1280637"/>
    <lineage>
        <taxon>Bacteria</taxon>
        <taxon>Bacillati</taxon>
        <taxon>Actinomycetota</taxon>
        <taxon>Actinomycetes</taxon>
        <taxon>Pseudonocardiales</taxon>
        <taxon>Pseudonocardiaceae</taxon>
        <taxon>Saccharothrix</taxon>
    </lineage>
</organism>
<dbReference type="SUPFAM" id="SSF63829">
    <property type="entry name" value="Calcium-dependent phosphotriesterase"/>
    <property type="match status" value="1"/>
</dbReference>
<gene>
    <name evidence="1" type="ORF">B0I31_107315</name>
</gene>
<dbReference type="InterPro" id="IPR027417">
    <property type="entry name" value="P-loop_NTPase"/>
</dbReference>
<name>A0A2P8I739_SACCR</name>
<dbReference type="OrthoDB" id="218695at2"/>
<dbReference type="AlphaFoldDB" id="A0A2P8I739"/>
<sequence>MRASYRERPPWLARVGDLGAGVLVAPDVVLTCSHVVPHDEVDVTLVHAGVTVAASVELRDDDGDLAVLRLAAPVAAVCAPLRAPSALSDHPYVVQGFAGGHHTESRGRLGGRVGPGWVQLEHTSGHRVDRGFSGAPVWDDVLRAVVGIVVTAHAAVGGGNLIPVEEITRRWPPAAAFTGWRVDLDDAFDTHWLPRARGVEPHEPTDVWHFVGRRRALTELAFYLGGPADGRVRAVVGAPGSGKSAVLARTVVLADRTGLPLVPPDGLPPDVALPPVGSVTVAVHARGRTVADVVRAIADAAEVEAADPTELLQRCGPVSVVVDALDEAAGAAPMAIATLLNRLAAHPGRHVVVGTRVGARGSASHALLARLGNPVVLDLDSEAYLDHRDVVAYARRRVGDPVRAAAIAAHAGGNFLIAQLACLTDSDRLPTSVGAAVDDYLTVRFDEPQVVRDLLLPLAYAEGDGLPEGPLWLALANALGAAAYTPRDLRAVLTSAASYLVEQAGGSYRLFHQALDDTFRAERPGVEPAVYETLRGQVGDWEDAPEYVRTHLAQHAAAAGRLDELVDDVGFLVVAPPERLVPHLARVTSEQARVHARVYRKTSHHLAGFYSSERAARLALTARQLGYSRFADRLAERFELPWRAEVLAWEDQGSQQVLARLPGADDVVLWLDASGEPAAFALYPERAVLYRFRDHRLVPVSDMSVYLGRSRGAPVHVVLEDGTEVGLTASFGGQVCKWSFTGGLRMSGALEDVHARDLAGVRSGDRLLAVVAEREAVLLVDWTADDPVVLDRVVVRNALAGLVAMGVQDGVVLVALRGDNALRLYRVADDRLTPVGEPLELAWEPYPLRFVTRPDGRLLLLCPEGSDLTCYGVGDRGPTRESVVPGLFAAEFAEARLADGRVIVAIRGEFGVISVWSLGDGLSRGGPAWRNDEIGVGKIATGLGPEGRPVVLAVDADARVHLWEVEYDPPEPDARRPPLPVMARLPSVVLFTTDDGRVAAALTPWLDGRDTVLAEPGLPPLSATAWRRFARRHRPRPRPRRSDGPALRLFALPDRGEPRELVPLAEFVDFAALDPAWIPVTSRIALYTWTAHDLTLWAPPWAGVARADTKAATTLRGDRAFVALGDDSGGLGVWSCPPGGRARVVAAIELDTPVTDLIWHPDGTLVVWCRSGVLKLGFG</sequence>
<protein>
    <submittedName>
        <fullName evidence="1">Trypsin-like peptidase</fullName>
    </submittedName>
</protein>
<dbReference type="SUPFAM" id="SSF50494">
    <property type="entry name" value="Trypsin-like serine proteases"/>
    <property type="match status" value="1"/>
</dbReference>
<dbReference type="Pfam" id="PF13365">
    <property type="entry name" value="Trypsin_2"/>
    <property type="match status" value="1"/>
</dbReference>
<proteinExistence type="predicted"/>
<reference evidence="1 2" key="1">
    <citation type="submission" date="2018-03" db="EMBL/GenBank/DDBJ databases">
        <title>Genomic Encyclopedia of Type Strains, Phase III (KMG-III): the genomes of soil and plant-associated and newly described type strains.</title>
        <authorList>
            <person name="Whitman W."/>
        </authorList>
    </citation>
    <scope>NUCLEOTIDE SEQUENCE [LARGE SCALE GENOMIC DNA]</scope>
    <source>
        <strain evidence="1 2">CGMCC 4.7097</strain>
    </source>
</reference>
<evidence type="ECO:0000313" key="2">
    <source>
        <dbReference type="Proteomes" id="UP000241118"/>
    </source>
</evidence>
<dbReference type="Gene3D" id="2.40.10.10">
    <property type="entry name" value="Trypsin-like serine proteases"/>
    <property type="match status" value="2"/>
</dbReference>
<dbReference type="Proteomes" id="UP000241118">
    <property type="component" value="Unassembled WGS sequence"/>
</dbReference>
<dbReference type="EMBL" id="PYAX01000007">
    <property type="protein sequence ID" value="PSL54257.1"/>
    <property type="molecule type" value="Genomic_DNA"/>
</dbReference>
<evidence type="ECO:0000313" key="1">
    <source>
        <dbReference type="EMBL" id="PSL54257.1"/>
    </source>
</evidence>
<dbReference type="SUPFAM" id="SSF52540">
    <property type="entry name" value="P-loop containing nucleoside triphosphate hydrolases"/>
    <property type="match status" value="1"/>
</dbReference>
<comment type="caution">
    <text evidence="1">The sequence shown here is derived from an EMBL/GenBank/DDBJ whole genome shotgun (WGS) entry which is preliminary data.</text>
</comment>
<dbReference type="RefSeq" id="WP_106617339.1">
    <property type="nucleotide sequence ID" value="NZ_PYAX01000007.1"/>
</dbReference>
<keyword evidence="2" id="KW-1185">Reference proteome</keyword>
<dbReference type="InterPro" id="IPR009003">
    <property type="entry name" value="Peptidase_S1_PA"/>
</dbReference>